<reference evidence="2" key="3">
    <citation type="submission" date="2020-02" db="EMBL/GenBank/DDBJ databases">
        <authorList>
            <person name="Matsumoto Y."/>
            <person name="Motooka D."/>
            <person name="Nakamura S."/>
        </authorList>
    </citation>
    <scope>NUCLEOTIDE SEQUENCE</scope>
    <source>
        <strain evidence="2">JCM 6377</strain>
    </source>
</reference>
<gene>
    <name evidence="3" type="ORF">CQY20_29920</name>
    <name evidence="2" type="ORF">MAGR_33580</name>
</gene>
<keyword evidence="4" id="KW-1185">Reference proteome</keyword>
<evidence type="ECO:0000313" key="5">
    <source>
        <dbReference type="Proteomes" id="UP000465302"/>
    </source>
</evidence>
<dbReference type="Proteomes" id="UP000465302">
    <property type="component" value="Unassembled WGS sequence"/>
</dbReference>
<proteinExistence type="predicted"/>
<evidence type="ECO:0000256" key="1">
    <source>
        <dbReference type="SAM" id="SignalP"/>
    </source>
</evidence>
<dbReference type="Proteomes" id="UP000220914">
    <property type="component" value="Unassembled WGS sequence"/>
</dbReference>
<dbReference type="AlphaFoldDB" id="A0A2A7MQ10"/>
<comment type="caution">
    <text evidence="3">The sequence shown here is derived from an EMBL/GenBank/DDBJ whole genome shotgun (WGS) entry which is preliminary data.</text>
</comment>
<dbReference type="RefSeq" id="WP_097944365.1">
    <property type="nucleotide sequence ID" value="NZ_BLKS01000001.1"/>
</dbReference>
<evidence type="ECO:0000313" key="4">
    <source>
        <dbReference type="Proteomes" id="UP000220914"/>
    </source>
</evidence>
<organism evidence="3 4">
    <name type="scientific">Mycolicibacterium agri</name>
    <name type="common">Mycobacterium agri</name>
    <dbReference type="NCBI Taxonomy" id="36811"/>
    <lineage>
        <taxon>Bacteria</taxon>
        <taxon>Bacillati</taxon>
        <taxon>Actinomycetota</taxon>
        <taxon>Actinomycetes</taxon>
        <taxon>Mycobacteriales</taxon>
        <taxon>Mycobacteriaceae</taxon>
        <taxon>Mycolicibacterium</taxon>
    </lineage>
</organism>
<dbReference type="EMBL" id="BLKS01000001">
    <property type="protein sequence ID" value="GFG51917.1"/>
    <property type="molecule type" value="Genomic_DNA"/>
</dbReference>
<name>A0A2A7MQ10_MYCAG</name>
<evidence type="ECO:0000313" key="3">
    <source>
        <dbReference type="EMBL" id="PEG33607.1"/>
    </source>
</evidence>
<reference evidence="2 5" key="2">
    <citation type="journal article" date="2019" name="Emerg. Microbes Infect.">
        <title>Comprehensive subspecies identification of 175 nontuberculous mycobacteria species based on 7547 genomic profiles.</title>
        <authorList>
            <person name="Matsumoto Y."/>
            <person name="Kinjo T."/>
            <person name="Motooka D."/>
            <person name="Nabeya D."/>
            <person name="Jung N."/>
            <person name="Uechi K."/>
            <person name="Horii T."/>
            <person name="Iida T."/>
            <person name="Fujita J."/>
            <person name="Nakamura S."/>
        </authorList>
    </citation>
    <scope>NUCLEOTIDE SEQUENCE [LARGE SCALE GENOMIC DNA]</scope>
    <source>
        <strain evidence="2 5">JCM 6377</strain>
    </source>
</reference>
<accession>A0A2A7MQ10</accession>
<dbReference type="EMBL" id="PDCP01000102">
    <property type="protein sequence ID" value="PEG33607.1"/>
    <property type="molecule type" value="Genomic_DNA"/>
</dbReference>
<feature type="chain" id="PRO_5036036185" evidence="1">
    <location>
        <begin position="29"/>
        <end position="76"/>
    </location>
</feature>
<reference evidence="3 4" key="1">
    <citation type="submission" date="2017-10" db="EMBL/GenBank/DDBJ databases">
        <title>The new phylogeny of genus Mycobacterium.</title>
        <authorList>
            <person name="Tortoli E."/>
            <person name="Trovato A."/>
            <person name="Cirillo D.M."/>
        </authorList>
    </citation>
    <scope>NUCLEOTIDE SEQUENCE [LARGE SCALE GENOMIC DNA]</scope>
    <source>
        <strain evidence="3 4">CCUG37673</strain>
    </source>
</reference>
<protein>
    <submittedName>
        <fullName evidence="3">Uncharacterized protein</fullName>
    </submittedName>
</protein>
<evidence type="ECO:0000313" key="2">
    <source>
        <dbReference type="EMBL" id="GFG51917.1"/>
    </source>
</evidence>
<feature type="signal peptide" evidence="1">
    <location>
        <begin position="1"/>
        <end position="28"/>
    </location>
</feature>
<keyword evidence="1" id="KW-0732">Signal</keyword>
<sequence>MKFKPTWPVLASALVAAVGLASAPTAAAAPAPLPKICLATIAATTCQSPGNVEITGSTPAIDFYPYGTMPFLLGGN</sequence>